<dbReference type="EMBL" id="CP155571">
    <property type="protein sequence ID" value="XFO73279.1"/>
    <property type="molecule type" value="Genomic_DNA"/>
</dbReference>
<gene>
    <name evidence="2" type="ORF">SPACI_033650</name>
</gene>
<name>A0ABZ3J4I5_SPOA4</name>
<evidence type="ECO:0000313" key="3">
    <source>
        <dbReference type="Proteomes" id="UP000216052"/>
    </source>
</evidence>
<dbReference type="Proteomes" id="UP000216052">
    <property type="component" value="Chromosome"/>
</dbReference>
<feature type="domain" description="DUF1638" evidence="1">
    <location>
        <begin position="31"/>
        <end position="194"/>
    </location>
</feature>
<evidence type="ECO:0000259" key="1">
    <source>
        <dbReference type="Pfam" id="PF07796"/>
    </source>
</evidence>
<organism evidence="2 3">
    <name type="scientific">Sporomusa acidovorans (strain ATCC 49682 / DSM 3132 / Mol)</name>
    <dbReference type="NCBI Taxonomy" id="1123286"/>
    <lineage>
        <taxon>Bacteria</taxon>
        <taxon>Bacillati</taxon>
        <taxon>Bacillota</taxon>
        <taxon>Negativicutes</taxon>
        <taxon>Selenomonadales</taxon>
        <taxon>Sporomusaceae</taxon>
        <taxon>Sporomusa</taxon>
    </lineage>
</organism>
<sequence length="232" mass="26452">MGTVIVACQTLRDELALAVKETGVNFPVIYIESGLHNTPELLHKRIQEEINRLDNVEVILLLFGYCGNSLLGIKSANAKLVLPKVDDCIPLLLGSCAVRKEISKKMGTYFLTQGWLNFENNLIKEYERCVERYGQARTAKIMKIMLGHYKRFMLIDTGAYPVERILPKIQKFAEHLHMCHEVVPGSLRLFLKLLRGEWDEEFLVVEPGKEIRLNDICGDCNESQAAMLFLQN</sequence>
<dbReference type="RefSeq" id="WP_093795655.1">
    <property type="nucleotide sequence ID" value="NZ_CP155571.1"/>
</dbReference>
<protein>
    <recommendedName>
        <fullName evidence="1">DUF1638 domain-containing protein</fullName>
    </recommendedName>
</protein>
<dbReference type="Pfam" id="PF07796">
    <property type="entry name" value="DUF1638"/>
    <property type="match status" value="1"/>
</dbReference>
<reference evidence="2" key="1">
    <citation type="submission" date="2024-05" db="EMBL/GenBank/DDBJ databases">
        <title>Isolation and characterization of Sporomusa carbonis sp. nov., a carboxydotrophic hydrogenogen in the genus of Sporomusa isolated from a charcoal burning pile.</title>
        <authorList>
            <person name="Boeer T."/>
            <person name="Rosenbaum F."/>
            <person name="Eysell L."/>
            <person name="Mueller V."/>
            <person name="Daniel R."/>
            <person name="Poehlein A."/>
        </authorList>
    </citation>
    <scope>NUCLEOTIDE SEQUENCE [LARGE SCALE GENOMIC DNA]</scope>
    <source>
        <strain evidence="2">DSM 3132</strain>
    </source>
</reference>
<dbReference type="InterPro" id="IPR012437">
    <property type="entry name" value="DUF1638"/>
</dbReference>
<accession>A0ABZ3J4I5</accession>
<proteinExistence type="predicted"/>
<evidence type="ECO:0000313" key="2">
    <source>
        <dbReference type="EMBL" id="XFO73279.1"/>
    </source>
</evidence>
<keyword evidence="3" id="KW-1185">Reference proteome</keyword>